<evidence type="ECO:0000313" key="4">
    <source>
        <dbReference type="EMBL" id="KAK1444046.1"/>
    </source>
</evidence>
<keyword evidence="2" id="KW-0472">Membrane</keyword>
<protein>
    <recommendedName>
        <fullName evidence="3">Brl1/Brr6 domain-containing protein</fullName>
    </recommendedName>
</protein>
<evidence type="ECO:0000313" key="5">
    <source>
        <dbReference type="Proteomes" id="UP001230268"/>
    </source>
</evidence>
<dbReference type="Pfam" id="PF10104">
    <property type="entry name" value="Brr6_like_C_C"/>
    <property type="match status" value="1"/>
</dbReference>
<dbReference type="EMBL" id="JAVEPI010000002">
    <property type="protein sequence ID" value="KAK1444046.1"/>
    <property type="molecule type" value="Genomic_DNA"/>
</dbReference>
<dbReference type="AlphaFoldDB" id="A0AAD8PET6"/>
<dbReference type="GO" id="GO:0031965">
    <property type="term" value="C:nuclear membrane"/>
    <property type="evidence" value="ECO:0007669"/>
    <property type="project" value="InterPro"/>
</dbReference>
<proteinExistence type="predicted"/>
<keyword evidence="5" id="KW-1185">Reference proteome</keyword>
<dbReference type="SMART" id="SM01042">
    <property type="entry name" value="Brr6_like_C_C"/>
    <property type="match status" value="1"/>
</dbReference>
<dbReference type="PANTHER" id="PTHR28136:SF1">
    <property type="entry name" value="NUCLEUS EXPORT PROTEIN BRL1"/>
    <property type="match status" value="1"/>
</dbReference>
<keyword evidence="2" id="KW-0812">Transmembrane</keyword>
<accession>A0AAD8PET6</accession>
<feature type="region of interest" description="Disordered" evidence="1">
    <location>
        <begin position="1"/>
        <end position="52"/>
    </location>
</feature>
<comment type="caution">
    <text evidence="4">The sequence shown here is derived from an EMBL/GenBank/DDBJ whole genome shotgun (WGS) entry which is preliminary data.</text>
</comment>
<organism evidence="4 5">
    <name type="scientific">Babesia gibsoni</name>
    <dbReference type="NCBI Taxonomy" id="33632"/>
    <lineage>
        <taxon>Eukaryota</taxon>
        <taxon>Sar</taxon>
        <taxon>Alveolata</taxon>
        <taxon>Apicomplexa</taxon>
        <taxon>Aconoidasida</taxon>
        <taxon>Piroplasmida</taxon>
        <taxon>Babesiidae</taxon>
        <taxon>Babesia</taxon>
    </lineage>
</organism>
<dbReference type="Proteomes" id="UP001230268">
    <property type="component" value="Unassembled WGS sequence"/>
</dbReference>
<sequence>MEDVTMGDSGDDLDIGSLSIGSGVGDKRAGNSPGDEPPAVNGKVNGRGAEGVDETADEVMFLGTNIQVKKDKSEDVIQRAPTVSIFSIAGDEEPDADDAECEDASSCDMLDTFDRKDFDYHEEPMRDGGGMEHERDDIDVKLSQKVTVHGPKKQVRGFLMNFFRGTGARATLKSIVQGKPVYNKIIDLDADPGATYDDHAANHAGTYGAHLVRSGSPYGVGSNESSLCNRRRRGHRNDYSHHDQVVNKPHPSQNIIGLGRMDPAQLGRLDMYGLAGGNGVRGKQSMTPDLFNGWVRAVFNVIVTTVLLYLGMVFIFAISRDIGNGVEKRRQMVKSEAMLCQELYRKNKCRTMLIPAMEEQCRQWEACMYKDAILYDDASFLSAEVLGGVINKFVSQLDGRTVGIVIAAFLALFVGSNCALSISSTSRPQSAGWFRGLFGRGGPPPNGSDLLQNPEYMPNLEMIQAMRNPYLQPNYCVMGNYPYVNTGGYGNPSYGGHGYYHDRPNEENEAYMKAARLSAWKRRFTSPPADH</sequence>
<dbReference type="GO" id="GO:0055088">
    <property type="term" value="P:lipid homeostasis"/>
    <property type="evidence" value="ECO:0007669"/>
    <property type="project" value="InterPro"/>
</dbReference>
<feature type="transmembrane region" description="Helical" evidence="2">
    <location>
        <begin position="402"/>
        <end position="422"/>
    </location>
</feature>
<dbReference type="GO" id="GO:0006998">
    <property type="term" value="P:nuclear envelope organization"/>
    <property type="evidence" value="ECO:0007669"/>
    <property type="project" value="InterPro"/>
</dbReference>
<reference evidence="4" key="1">
    <citation type="submission" date="2023-08" db="EMBL/GenBank/DDBJ databases">
        <title>Draft sequence of the Babesia gibsoni genome.</title>
        <authorList>
            <person name="Yamagishi J.Y."/>
            <person name="Xuan X.X."/>
        </authorList>
    </citation>
    <scope>NUCLEOTIDE SEQUENCE</scope>
    <source>
        <strain evidence="4">Azabu</strain>
    </source>
</reference>
<feature type="domain" description="Brl1/Brr6" evidence="3">
    <location>
        <begin position="291"/>
        <end position="424"/>
    </location>
</feature>
<dbReference type="InterPro" id="IPR040202">
    <property type="entry name" value="Brl1/Brr6"/>
</dbReference>
<evidence type="ECO:0000256" key="1">
    <source>
        <dbReference type="SAM" id="MobiDB-lite"/>
    </source>
</evidence>
<evidence type="ECO:0000256" key="2">
    <source>
        <dbReference type="SAM" id="Phobius"/>
    </source>
</evidence>
<keyword evidence="2" id="KW-1133">Transmembrane helix</keyword>
<evidence type="ECO:0000259" key="3">
    <source>
        <dbReference type="SMART" id="SM01042"/>
    </source>
</evidence>
<name>A0AAD8PET6_BABGI</name>
<gene>
    <name evidence="4" type="ORF">BgAZ_209220</name>
</gene>
<feature type="compositionally biased region" description="Acidic residues" evidence="1">
    <location>
        <begin position="1"/>
        <end position="14"/>
    </location>
</feature>
<feature type="transmembrane region" description="Helical" evidence="2">
    <location>
        <begin position="294"/>
        <end position="319"/>
    </location>
</feature>
<dbReference type="PANTHER" id="PTHR28136">
    <property type="entry name" value="NUCLEUS EXPORT PROTEIN BRR6"/>
    <property type="match status" value="1"/>
</dbReference>
<dbReference type="InterPro" id="IPR018767">
    <property type="entry name" value="Brl1/Brr6_dom"/>
</dbReference>